<proteinExistence type="predicted"/>
<dbReference type="NCBIfam" id="NF047358">
    <property type="entry name" value="TenpIN"/>
    <property type="match status" value="1"/>
</dbReference>
<keyword evidence="2" id="KW-1185">Reference proteome</keyword>
<sequence length="171" mass="20171">MADNKIVFHRLTSDFYKEHTHLVETIKDEGRGYGVLLVTVLGYKFAIPLRSKMDLNHPANFTTKIHSPDGKNVRHGLDYTKALIITEDRFVLSEKDYKLRDKSDYLKIVELEHKIIIDFEKFVQKYIKAVKKQDKHILRQYRFSTMKNYHVELGCNLPINPSNDIQEMKVF</sequence>
<gene>
    <name evidence="1" type="ORF">NV381_37990</name>
</gene>
<accession>A0ABT1YVL4</accession>
<dbReference type="InterPro" id="IPR049929">
    <property type="entry name" value="TenpN-like"/>
</dbReference>
<protein>
    <recommendedName>
        <fullName evidence="3">Type III toxin-antitoxin system ToxN/AbiQ family toxin</fullName>
    </recommendedName>
</protein>
<evidence type="ECO:0000313" key="1">
    <source>
        <dbReference type="EMBL" id="MCR8636952.1"/>
    </source>
</evidence>
<dbReference type="Proteomes" id="UP001300012">
    <property type="component" value="Unassembled WGS sequence"/>
</dbReference>
<organism evidence="1 2">
    <name type="scientific">Paenibacillus radicis</name>
    <name type="common">ex Xue et al. 2023</name>
    <dbReference type="NCBI Taxonomy" id="2972489"/>
    <lineage>
        <taxon>Bacteria</taxon>
        <taxon>Bacillati</taxon>
        <taxon>Bacillota</taxon>
        <taxon>Bacilli</taxon>
        <taxon>Bacillales</taxon>
        <taxon>Paenibacillaceae</taxon>
        <taxon>Paenibacillus</taxon>
    </lineage>
</organism>
<comment type="caution">
    <text evidence="1">The sequence shown here is derived from an EMBL/GenBank/DDBJ whole genome shotgun (WGS) entry which is preliminary data.</text>
</comment>
<dbReference type="EMBL" id="JANQBD010000066">
    <property type="protein sequence ID" value="MCR8636952.1"/>
    <property type="molecule type" value="Genomic_DNA"/>
</dbReference>
<evidence type="ECO:0008006" key="3">
    <source>
        <dbReference type="Google" id="ProtNLM"/>
    </source>
</evidence>
<reference evidence="1 2" key="1">
    <citation type="submission" date="2022-08" db="EMBL/GenBank/DDBJ databases">
        <title>Paenibacillus endoradicis sp. nov., Paenibacillus radicibacter sp. nov and Paenibacillus pararadicis sp. nov., three cold-adapted plant growth-promoting bacteria isolated from root of Larix gmelinii in Great Khingan.</title>
        <authorList>
            <person name="Xue H."/>
        </authorList>
    </citation>
    <scope>NUCLEOTIDE SEQUENCE [LARGE SCALE GENOMIC DNA]</scope>
    <source>
        <strain evidence="1 2">N5-1-1-5</strain>
    </source>
</reference>
<name>A0ABT1YVL4_9BACL</name>
<dbReference type="RefSeq" id="WP_258218437.1">
    <property type="nucleotide sequence ID" value="NZ_JANQBD010000066.1"/>
</dbReference>
<dbReference type="CDD" id="cd17493">
    <property type="entry name" value="toxin_TenpN"/>
    <property type="match status" value="1"/>
</dbReference>
<evidence type="ECO:0000313" key="2">
    <source>
        <dbReference type="Proteomes" id="UP001300012"/>
    </source>
</evidence>